<dbReference type="Pfam" id="PF07691">
    <property type="entry name" value="PA14"/>
    <property type="match status" value="1"/>
</dbReference>
<dbReference type="EMBL" id="UINC01023883">
    <property type="protein sequence ID" value="SVA96440.1"/>
    <property type="molecule type" value="Genomic_DNA"/>
</dbReference>
<evidence type="ECO:0000259" key="1">
    <source>
        <dbReference type="PROSITE" id="PS51820"/>
    </source>
</evidence>
<organism evidence="2">
    <name type="scientific">marine metagenome</name>
    <dbReference type="NCBI Taxonomy" id="408172"/>
    <lineage>
        <taxon>unclassified sequences</taxon>
        <taxon>metagenomes</taxon>
        <taxon>ecological metagenomes</taxon>
    </lineage>
</organism>
<accession>A0A382A4J1</accession>
<feature type="non-terminal residue" evidence="2">
    <location>
        <position position="1"/>
    </location>
</feature>
<name>A0A382A4J1_9ZZZZ</name>
<feature type="domain" description="PA14" evidence="1">
    <location>
        <begin position="1"/>
        <end position="137"/>
    </location>
</feature>
<proteinExistence type="predicted"/>
<dbReference type="SMART" id="SM00758">
    <property type="entry name" value="PA14"/>
    <property type="match status" value="1"/>
</dbReference>
<sequence length="374" mass="41065">QNFRYRVYNGSWNRLPDFEKLKPVTTGEAKSGIADTNFSKKRDNFGLVIEGELEIKKKGKYTFNLGSDDGSRLLVNGKVVVNNDGVHGVVNKSGSENLDEGIALVRIEFFEKGGGEHLSLNMSGPGIKKLQLARNTAPQGGGKKPAIATGNPIEPENNEAVMYRNFIQGASPRGIGVGYPEKVNICFDANALNIVMTWHGAFMDGAKHWNGRGQGFQPPLGHYLVSLRRAQAIAQLPDAMAPWPELKTGNNDDDRAMGLRFRGYKLVEGRRPVFSYTAGNTVIEDYVIPQGGPLPSFTRQLTLTGSGKYYYLAGADGLIEKRGDSWKIGKNLKVTLDTPDKPILRDGTNGKELLVPVEVKGKAIIRAKYEWDLN</sequence>
<dbReference type="PROSITE" id="PS51820">
    <property type="entry name" value="PA14"/>
    <property type="match status" value="1"/>
</dbReference>
<evidence type="ECO:0000313" key="2">
    <source>
        <dbReference type="EMBL" id="SVA96440.1"/>
    </source>
</evidence>
<protein>
    <recommendedName>
        <fullName evidence="1">PA14 domain-containing protein</fullName>
    </recommendedName>
</protein>
<dbReference type="AlphaFoldDB" id="A0A382A4J1"/>
<dbReference type="SUPFAM" id="SSF56988">
    <property type="entry name" value="Anthrax protective antigen"/>
    <property type="match status" value="1"/>
</dbReference>
<dbReference type="Gene3D" id="3.90.182.10">
    <property type="entry name" value="Toxin - Anthrax Protective Antigen,domain 1"/>
    <property type="match status" value="1"/>
</dbReference>
<gene>
    <name evidence="2" type="ORF">METZ01_LOCUS149294</name>
</gene>
<dbReference type="InterPro" id="IPR037524">
    <property type="entry name" value="PA14/GLEYA"/>
</dbReference>
<dbReference type="InterPro" id="IPR011658">
    <property type="entry name" value="PA14_dom"/>
</dbReference>
<reference evidence="2" key="1">
    <citation type="submission" date="2018-05" db="EMBL/GenBank/DDBJ databases">
        <authorList>
            <person name="Lanie J.A."/>
            <person name="Ng W.-L."/>
            <person name="Kazmierczak K.M."/>
            <person name="Andrzejewski T.M."/>
            <person name="Davidsen T.M."/>
            <person name="Wayne K.J."/>
            <person name="Tettelin H."/>
            <person name="Glass J.I."/>
            <person name="Rusch D."/>
            <person name="Podicherti R."/>
            <person name="Tsui H.-C.T."/>
            <person name="Winkler M.E."/>
        </authorList>
    </citation>
    <scope>NUCLEOTIDE SEQUENCE</scope>
</reference>